<evidence type="ECO:0000313" key="8">
    <source>
        <dbReference type="Proteomes" id="UP001597092"/>
    </source>
</evidence>
<organism evidence="7 8">
    <name type="scientific">Halobellus litoreus</name>
    <dbReference type="NCBI Taxonomy" id="755310"/>
    <lineage>
        <taxon>Archaea</taxon>
        <taxon>Methanobacteriati</taxon>
        <taxon>Methanobacteriota</taxon>
        <taxon>Stenosarchaea group</taxon>
        <taxon>Halobacteria</taxon>
        <taxon>Halobacteriales</taxon>
        <taxon>Haloferacaceae</taxon>
        <taxon>Halobellus</taxon>
    </lineage>
</organism>
<dbReference type="Gene3D" id="1.25.10.10">
    <property type="entry name" value="Leucine-rich Repeat Variant"/>
    <property type="match status" value="2"/>
</dbReference>
<dbReference type="InterPro" id="IPR016024">
    <property type="entry name" value="ARM-type_fold"/>
</dbReference>
<evidence type="ECO:0000256" key="3">
    <source>
        <dbReference type="ARBA" id="ARBA00022475"/>
    </source>
</evidence>
<evidence type="ECO:0000256" key="6">
    <source>
        <dbReference type="SAM" id="MobiDB-lite"/>
    </source>
</evidence>
<dbReference type="PANTHER" id="PTHR42771:SF2">
    <property type="entry name" value="IRON(3+)-HYDROXAMATE IMPORT ATP-BINDING PROTEIN FHUC"/>
    <property type="match status" value="1"/>
</dbReference>
<dbReference type="SUPFAM" id="SSF52540">
    <property type="entry name" value="P-loop containing nucleoside triphosphate hydrolases"/>
    <property type="match status" value="1"/>
</dbReference>
<dbReference type="InterPro" id="IPR027417">
    <property type="entry name" value="P-loop_NTPase"/>
</dbReference>
<comment type="subcellular location">
    <subcellularLocation>
        <location evidence="1">Cell membrane</location>
        <topology evidence="1">Peripheral membrane protein</topology>
    </subcellularLocation>
</comment>
<evidence type="ECO:0000256" key="1">
    <source>
        <dbReference type="ARBA" id="ARBA00004202"/>
    </source>
</evidence>
<feature type="compositionally biased region" description="Basic and acidic residues" evidence="6">
    <location>
        <begin position="345"/>
        <end position="368"/>
    </location>
</feature>
<dbReference type="InterPro" id="IPR051535">
    <property type="entry name" value="Siderophore_ABC-ATPase"/>
</dbReference>
<accession>A0ABD6DVG9</accession>
<keyword evidence="3" id="KW-1003">Cell membrane</keyword>
<comment type="caution">
    <text evidence="7">The sequence shown here is derived from an EMBL/GenBank/DDBJ whole genome shotgun (WGS) entry which is preliminary data.</text>
</comment>
<sequence length="374" mass="40574">MSEPDQPITPDHLTDFLEEGAHEETVACLGRLGAADAETRKRALRAVRNAAEEPPRSFGVLAGPLSTFLTDDDRAVRLTTAKLFVTLAQSDPAAVLPAVDALAERLADDEEFYYVRARCAEALGYVAVDSPGEVTDPGTLADLRIGLSFDEPEVKEKLAKTLAYVALGDPSRLRHQIDSLAEHLDDDNELVRYHLCTALVVVGCEHPANLGEAAEPLQRRLGDANPYVWGRAVEAFGLLAASEAGIGSEPDPDGIENGDEPTTFLDLHHQFEVMEIIETLREESDITVVVVLHDIQQAARIADEMVALKQGAIQARGAPEEVVTAELLADVFEIDAEVDLTARGPRIEPLRPCHDDDGRNRPTDRVTPSDDVGD</sequence>
<name>A0ABD6DVG9_9EURY</name>
<keyword evidence="4" id="KW-0406">Ion transport</keyword>
<feature type="region of interest" description="Disordered" evidence="6">
    <location>
        <begin position="343"/>
        <end position="374"/>
    </location>
</feature>
<dbReference type="PANTHER" id="PTHR42771">
    <property type="entry name" value="IRON(3+)-HYDROXAMATE IMPORT ATP-BINDING PROTEIN FHUC"/>
    <property type="match status" value="1"/>
</dbReference>
<dbReference type="SUPFAM" id="SSF48371">
    <property type="entry name" value="ARM repeat"/>
    <property type="match status" value="1"/>
</dbReference>
<evidence type="ECO:0000256" key="2">
    <source>
        <dbReference type="ARBA" id="ARBA00022448"/>
    </source>
</evidence>
<evidence type="ECO:0000313" key="7">
    <source>
        <dbReference type="EMBL" id="MFD1686283.1"/>
    </source>
</evidence>
<dbReference type="GO" id="GO:0005886">
    <property type="term" value="C:plasma membrane"/>
    <property type="evidence" value="ECO:0007669"/>
    <property type="project" value="UniProtKB-SubCell"/>
</dbReference>
<dbReference type="AlphaFoldDB" id="A0ABD6DVG9"/>
<dbReference type="EMBL" id="JBHUDP010000003">
    <property type="protein sequence ID" value="MFD1686283.1"/>
    <property type="molecule type" value="Genomic_DNA"/>
</dbReference>
<reference evidence="7 8" key="1">
    <citation type="journal article" date="2019" name="Int. J. Syst. Evol. Microbiol.">
        <title>The Global Catalogue of Microorganisms (GCM) 10K type strain sequencing project: providing services to taxonomists for standard genome sequencing and annotation.</title>
        <authorList>
            <consortium name="The Broad Institute Genomics Platform"/>
            <consortium name="The Broad Institute Genome Sequencing Center for Infectious Disease"/>
            <person name="Wu L."/>
            <person name="Ma J."/>
        </authorList>
    </citation>
    <scope>NUCLEOTIDE SEQUENCE [LARGE SCALE GENOMIC DNA]</scope>
    <source>
        <strain evidence="7 8">CGMCC 1.10387</strain>
    </source>
</reference>
<dbReference type="GO" id="GO:0006811">
    <property type="term" value="P:monoatomic ion transport"/>
    <property type="evidence" value="ECO:0007669"/>
    <property type="project" value="UniProtKB-KW"/>
</dbReference>
<keyword evidence="2" id="KW-0813">Transport</keyword>
<proteinExistence type="predicted"/>
<dbReference type="Pfam" id="PF13646">
    <property type="entry name" value="HEAT_2"/>
    <property type="match status" value="1"/>
</dbReference>
<dbReference type="Gene3D" id="3.40.50.300">
    <property type="entry name" value="P-loop containing nucleotide triphosphate hydrolases"/>
    <property type="match status" value="1"/>
</dbReference>
<evidence type="ECO:0000256" key="5">
    <source>
        <dbReference type="ARBA" id="ARBA00023136"/>
    </source>
</evidence>
<keyword evidence="8" id="KW-1185">Reference proteome</keyword>
<protein>
    <submittedName>
        <fullName evidence="7">HEAT repeat domain-containing protein</fullName>
    </submittedName>
</protein>
<keyword evidence="5" id="KW-0472">Membrane</keyword>
<evidence type="ECO:0000256" key="4">
    <source>
        <dbReference type="ARBA" id="ARBA00023065"/>
    </source>
</evidence>
<dbReference type="InterPro" id="IPR011989">
    <property type="entry name" value="ARM-like"/>
</dbReference>
<gene>
    <name evidence="7" type="ORF">ACFSAS_11725</name>
</gene>
<dbReference type="Proteomes" id="UP001597092">
    <property type="component" value="Unassembled WGS sequence"/>
</dbReference>
<dbReference type="RefSeq" id="WP_256308911.1">
    <property type="nucleotide sequence ID" value="NZ_JANHAW010000003.1"/>
</dbReference>